<gene>
    <name evidence="1" type="ORF">A4R26_29580</name>
</gene>
<evidence type="ECO:0000313" key="2">
    <source>
        <dbReference type="Proteomes" id="UP000192276"/>
    </source>
</evidence>
<dbReference type="Proteomes" id="UP000192276">
    <property type="component" value="Unassembled WGS sequence"/>
</dbReference>
<organism evidence="1 2">
    <name type="scientific">Niastella populi</name>
    <dbReference type="NCBI Taxonomy" id="550983"/>
    <lineage>
        <taxon>Bacteria</taxon>
        <taxon>Pseudomonadati</taxon>
        <taxon>Bacteroidota</taxon>
        <taxon>Chitinophagia</taxon>
        <taxon>Chitinophagales</taxon>
        <taxon>Chitinophagaceae</taxon>
        <taxon>Niastella</taxon>
    </lineage>
</organism>
<reference evidence="2" key="1">
    <citation type="submission" date="2016-04" db="EMBL/GenBank/DDBJ databases">
        <authorList>
            <person name="Chen L."/>
            <person name="Zhuang W."/>
            <person name="Wang G."/>
        </authorList>
    </citation>
    <scope>NUCLEOTIDE SEQUENCE [LARGE SCALE GENOMIC DNA]</scope>
    <source>
        <strain evidence="2">208</strain>
    </source>
</reference>
<name>A0A1V9EYK8_9BACT</name>
<proteinExistence type="predicted"/>
<dbReference type="EMBL" id="LWBP01000218">
    <property type="protein sequence ID" value="OQP51233.1"/>
    <property type="molecule type" value="Genomic_DNA"/>
</dbReference>
<keyword evidence="2" id="KW-1185">Reference proteome</keyword>
<dbReference type="AlphaFoldDB" id="A0A1V9EYK8"/>
<protein>
    <submittedName>
        <fullName evidence="1">Uncharacterized protein</fullName>
    </submittedName>
</protein>
<accession>A0A1V9EYK8</accession>
<sequence>MSGFLWCNWKSIQKLFIMPRSRRKREPENLLEFKKLWGIKQFPRKVYPKELPDTTKHFYPRKPFRPRLDITLDEIKDILLIGATEAREIVKEIKGKSYKSKYPFITIKEFARFTKLKIWQIHHYFITCEMFERNEIREKHKRGHH</sequence>
<comment type="caution">
    <text evidence="1">The sequence shown here is derived from an EMBL/GenBank/DDBJ whole genome shotgun (WGS) entry which is preliminary data.</text>
</comment>
<evidence type="ECO:0000313" key="1">
    <source>
        <dbReference type="EMBL" id="OQP51233.1"/>
    </source>
</evidence>